<dbReference type="EMBL" id="LSFM01000001">
    <property type="protein sequence ID" value="OBY66557.1"/>
    <property type="molecule type" value="Genomic_DNA"/>
</dbReference>
<evidence type="ECO:0000259" key="1">
    <source>
        <dbReference type="Pfam" id="PF12804"/>
    </source>
</evidence>
<dbReference type="GO" id="GO:0016779">
    <property type="term" value="F:nucleotidyltransferase activity"/>
    <property type="evidence" value="ECO:0007669"/>
    <property type="project" value="UniProtKB-ARBA"/>
</dbReference>
<dbReference type="SUPFAM" id="SSF53448">
    <property type="entry name" value="Nucleotide-diphospho-sugar transferases"/>
    <property type="match status" value="1"/>
</dbReference>
<name>A0A1B8U3W2_9FLAO</name>
<dbReference type="CDD" id="cd04182">
    <property type="entry name" value="GT_2_like_f"/>
    <property type="match status" value="1"/>
</dbReference>
<accession>A0A1B8U3W2</accession>
<keyword evidence="3" id="KW-1185">Reference proteome</keyword>
<comment type="caution">
    <text evidence="2">The sequence shown here is derived from an EMBL/GenBank/DDBJ whole genome shotgun (WGS) entry which is preliminary data.</text>
</comment>
<dbReference type="Pfam" id="PF12804">
    <property type="entry name" value="NTP_transf_3"/>
    <property type="match status" value="1"/>
</dbReference>
<reference evidence="3" key="1">
    <citation type="submission" date="2016-02" db="EMBL/GenBank/DDBJ databases">
        <authorList>
            <person name="Shin S.-K."/>
            <person name="Yi H."/>
            <person name="Kim E."/>
        </authorList>
    </citation>
    <scope>NUCLEOTIDE SEQUENCE [LARGE SCALE GENOMIC DNA]</scope>
    <source>
        <strain evidence="3">LPB0003</strain>
    </source>
</reference>
<dbReference type="STRING" id="1774273.LPB03_08790"/>
<dbReference type="InterPro" id="IPR029044">
    <property type="entry name" value="Nucleotide-diphossugar_trans"/>
</dbReference>
<proteinExistence type="predicted"/>
<keyword evidence="2" id="KW-0808">Transferase</keyword>
<feature type="domain" description="MobA-like NTP transferase" evidence="1">
    <location>
        <begin position="6"/>
        <end position="168"/>
    </location>
</feature>
<dbReference type="RefSeq" id="WP_065317679.1">
    <property type="nucleotide sequence ID" value="NZ_CP017477.1"/>
</dbReference>
<dbReference type="PANTHER" id="PTHR43777:SF1">
    <property type="entry name" value="MOLYBDENUM COFACTOR CYTIDYLYLTRANSFERASE"/>
    <property type="match status" value="1"/>
</dbReference>
<dbReference type="OrthoDB" id="9779263at2"/>
<dbReference type="InterPro" id="IPR025877">
    <property type="entry name" value="MobA-like_NTP_Trfase"/>
</dbReference>
<dbReference type="PANTHER" id="PTHR43777">
    <property type="entry name" value="MOLYBDENUM COFACTOR CYTIDYLYLTRANSFERASE"/>
    <property type="match status" value="1"/>
</dbReference>
<dbReference type="KEGG" id="pob:LPB03_08790"/>
<dbReference type="AlphaFoldDB" id="A0A1B8U3W2"/>
<dbReference type="Gene3D" id="3.90.550.10">
    <property type="entry name" value="Spore Coat Polysaccharide Biosynthesis Protein SpsA, Chain A"/>
    <property type="match status" value="1"/>
</dbReference>
<organism evidence="2 3">
    <name type="scientific">Polaribacter vadi</name>
    <dbReference type="NCBI Taxonomy" id="1774273"/>
    <lineage>
        <taxon>Bacteria</taxon>
        <taxon>Pseudomonadati</taxon>
        <taxon>Bacteroidota</taxon>
        <taxon>Flavobacteriia</taxon>
        <taxon>Flavobacteriales</taxon>
        <taxon>Flavobacteriaceae</taxon>
    </lineage>
</organism>
<evidence type="ECO:0000313" key="2">
    <source>
        <dbReference type="EMBL" id="OBY66557.1"/>
    </source>
</evidence>
<protein>
    <submittedName>
        <fullName evidence="2">Glycosyl transferase</fullName>
    </submittedName>
</protein>
<sequence>MKNIAVLVLAAGKSSRMKSIKQLEKINQKTLLDITLEKIKSIFPEYIFCVLGANADKIKQEISTKNINFINNKNFETGLSSSIIAGIHHFKNNNLHFDSVFILLADQPAIDVDYLKSMIFLSEENNHKIIASKYGNKFGVPAIIPKKYFNDLILIEADKGAKEFINHHKNDVLCSESSTNLLDIDTKEDLNNYKKSISK</sequence>
<dbReference type="Proteomes" id="UP000092584">
    <property type="component" value="Unassembled WGS sequence"/>
</dbReference>
<evidence type="ECO:0000313" key="3">
    <source>
        <dbReference type="Proteomes" id="UP000092584"/>
    </source>
</evidence>
<gene>
    <name evidence="2" type="ORF">LPB3_00745</name>
</gene>